<feature type="transmembrane region" description="Helical" evidence="4">
    <location>
        <begin position="645"/>
        <end position="664"/>
    </location>
</feature>
<dbReference type="InterPro" id="IPR001138">
    <property type="entry name" value="Zn2Cys6_DnaBD"/>
</dbReference>
<dbReference type="SMART" id="SM00066">
    <property type="entry name" value="GAL4"/>
    <property type="match status" value="1"/>
</dbReference>
<protein>
    <submittedName>
        <fullName evidence="6">Fungal-specific transcription factor domain-containing protein</fullName>
    </submittedName>
</protein>
<dbReference type="CDD" id="cd00067">
    <property type="entry name" value="GAL4"/>
    <property type="match status" value="1"/>
</dbReference>
<dbReference type="CDD" id="cd12148">
    <property type="entry name" value="fungal_TF_MHR"/>
    <property type="match status" value="1"/>
</dbReference>
<evidence type="ECO:0000256" key="1">
    <source>
        <dbReference type="ARBA" id="ARBA00022723"/>
    </source>
</evidence>
<dbReference type="EMBL" id="JARJLG010000014">
    <property type="protein sequence ID" value="KAJ7775771.1"/>
    <property type="molecule type" value="Genomic_DNA"/>
</dbReference>
<gene>
    <name evidence="6" type="ORF">DFH07DRAFT_799715</name>
</gene>
<keyword evidence="7" id="KW-1185">Reference proteome</keyword>
<dbReference type="GO" id="GO:0008270">
    <property type="term" value="F:zinc ion binding"/>
    <property type="evidence" value="ECO:0007669"/>
    <property type="project" value="InterPro"/>
</dbReference>
<keyword evidence="4" id="KW-0812">Transmembrane</keyword>
<dbReference type="Pfam" id="PF00172">
    <property type="entry name" value="Zn_clus"/>
    <property type="match status" value="1"/>
</dbReference>
<dbReference type="Proteomes" id="UP001215280">
    <property type="component" value="Unassembled WGS sequence"/>
</dbReference>
<evidence type="ECO:0000313" key="7">
    <source>
        <dbReference type="Proteomes" id="UP001215280"/>
    </source>
</evidence>
<comment type="caution">
    <text evidence="6">The sequence shown here is derived from an EMBL/GenBank/DDBJ whole genome shotgun (WGS) entry which is preliminary data.</text>
</comment>
<dbReference type="SUPFAM" id="SSF57701">
    <property type="entry name" value="Zn2/Cys6 DNA-binding domain"/>
    <property type="match status" value="1"/>
</dbReference>
<dbReference type="Pfam" id="PF04082">
    <property type="entry name" value="Fungal_trans"/>
    <property type="match status" value="1"/>
</dbReference>
<sequence length="818" mass="92280">MSSNDEDHTPRFPGGKRRRIERACDVCRRWKSRCDGSQIPGDKCRTCTDANLDCTYLEGAAKRRPAKTDYVKSLETRLKQAKLLISNLRGEGVPTLLDYSPSHRESPASNSSNSDSGPTADSQDPPTPAGAPMTSLEFLRMSLRSLNGPPPPPDTEDLMHFDLAQNLERLAIGDDEPKQRFIGKSSGADLIQAAIDLREDHSRASGWSYHEAQGPEGKAYTNIGADSSGVQNRTNVNGSNFIGRRADTDNAESGQKKNGAGPSPWSFPWTSRRMQFWTFASWDDTASPSRTVAYSFPPPDLTAHLINLYFTHMNSYFPLLHRPTFERNVESDTHHKDRGFAGIVLMVCAVASRWSDDPRVMMPTNKRVVEQGSLTCGWIWFDQVTLGERHLFGHPTLYDLQYYALAVQFLLGSSRPQGCWTLTGVGIRLAQDIDVHRRTAQHEEPSVERELWKRAFWVLVYMDRTVSSAMGRTCAIQYDEFDLEYPIECDDEYWEHPSQPFRQPAGVPSRVAFFNTLLRLNNILGFCLKILYPLSKVKIMFWSNEDWEEQVVSELDSALNRWRDEIPAHLRWDPARSDPVFFDQSVALHCAYYHLQILIHRPFIPLVNRKSAPTALPSLAICTSGARACANMLDVQRRRKGTVPISINMVPAFTAGLVLLLNVWSAKRTGLMPREIANVKKCMEVVRLCETRWQCAVFAGIFSTDWHLSDGSPSRILARRTRMGTAKTNTSGARGQPLLRYPRTHYTLFPTRLTNTPQNHMNHSRAAGSALLAQGHWALGPWIPAVSGTPRRESPVPSGWTQSSIPRFPWRSRSRIQI</sequence>
<keyword evidence="1" id="KW-0479">Metal-binding</keyword>
<dbReference type="InterPro" id="IPR050987">
    <property type="entry name" value="AtrR-like"/>
</dbReference>
<feature type="compositionally biased region" description="Low complexity" evidence="3">
    <location>
        <begin position="107"/>
        <end position="116"/>
    </location>
</feature>
<dbReference type="PROSITE" id="PS50048">
    <property type="entry name" value="ZN2_CY6_FUNGAL_2"/>
    <property type="match status" value="1"/>
</dbReference>
<dbReference type="Gene3D" id="4.10.240.10">
    <property type="entry name" value="Zn(2)-C6 fungal-type DNA-binding domain"/>
    <property type="match status" value="1"/>
</dbReference>
<evidence type="ECO:0000256" key="3">
    <source>
        <dbReference type="SAM" id="MobiDB-lite"/>
    </source>
</evidence>
<dbReference type="AlphaFoldDB" id="A0AAD7K0Q1"/>
<evidence type="ECO:0000256" key="4">
    <source>
        <dbReference type="SAM" id="Phobius"/>
    </source>
</evidence>
<accession>A0AAD7K0Q1</accession>
<proteinExistence type="predicted"/>
<dbReference type="InterPro" id="IPR007219">
    <property type="entry name" value="XnlR_reg_dom"/>
</dbReference>
<feature type="compositionally biased region" description="Polar residues" evidence="3">
    <location>
        <begin position="225"/>
        <end position="240"/>
    </location>
</feature>
<keyword evidence="2" id="KW-0539">Nucleus</keyword>
<feature type="region of interest" description="Disordered" evidence="3">
    <location>
        <begin position="225"/>
        <end position="267"/>
    </location>
</feature>
<dbReference type="PANTHER" id="PTHR46910">
    <property type="entry name" value="TRANSCRIPTION FACTOR PDR1"/>
    <property type="match status" value="1"/>
</dbReference>
<evidence type="ECO:0000256" key="2">
    <source>
        <dbReference type="ARBA" id="ARBA00023242"/>
    </source>
</evidence>
<feature type="region of interest" description="Disordered" evidence="3">
    <location>
        <begin position="95"/>
        <end position="133"/>
    </location>
</feature>
<reference evidence="6" key="1">
    <citation type="submission" date="2023-03" db="EMBL/GenBank/DDBJ databases">
        <title>Massive genome expansion in bonnet fungi (Mycena s.s.) driven by repeated elements and novel gene families across ecological guilds.</title>
        <authorList>
            <consortium name="Lawrence Berkeley National Laboratory"/>
            <person name="Harder C.B."/>
            <person name="Miyauchi S."/>
            <person name="Viragh M."/>
            <person name="Kuo A."/>
            <person name="Thoen E."/>
            <person name="Andreopoulos B."/>
            <person name="Lu D."/>
            <person name="Skrede I."/>
            <person name="Drula E."/>
            <person name="Henrissat B."/>
            <person name="Morin E."/>
            <person name="Kohler A."/>
            <person name="Barry K."/>
            <person name="LaButti K."/>
            <person name="Morin E."/>
            <person name="Salamov A."/>
            <person name="Lipzen A."/>
            <person name="Mereny Z."/>
            <person name="Hegedus B."/>
            <person name="Baldrian P."/>
            <person name="Stursova M."/>
            <person name="Weitz H."/>
            <person name="Taylor A."/>
            <person name="Grigoriev I.V."/>
            <person name="Nagy L.G."/>
            <person name="Martin F."/>
            <person name="Kauserud H."/>
        </authorList>
    </citation>
    <scope>NUCLEOTIDE SEQUENCE</scope>
    <source>
        <strain evidence="6">CBHHK188m</strain>
    </source>
</reference>
<organism evidence="6 7">
    <name type="scientific">Mycena maculata</name>
    <dbReference type="NCBI Taxonomy" id="230809"/>
    <lineage>
        <taxon>Eukaryota</taxon>
        <taxon>Fungi</taxon>
        <taxon>Dikarya</taxon>
        <taxon>Basidiomycota</taxon>
        <taxon>Agaricomycotina</taxon>
        <taxon>Agaricomycetes</taxon>
        <taxon>Agaricomycetidae</taxon>
        <taxon>Agaricales</taxon>
        <taxon>Marasmiineae</taxon>
        <taxon>Mycenaceae</taxon>
        <taxon>Mycena</taxon>
    </lineage>
</organism>
<dbReference type="GO" id="GO:0006351">
    <property type="term" value="P:DNA-templated transcription"/>
    <property type="evidence" value="ECO:0007669"/>
    <property type="project" value="InterPro"/>
</dbReference>
<dbReference type="GO" id="GO:0003677">
    <property type="term" value="F:DNA binding"/>
    <property type="evidence" value="ECO:0007669"/>
    <property type="project" value="InterPro"/>
</dbReference>
<dbReference type="PANTHER" id="PTHR46910:SF38">
    <property type="entry name" value="ZN(2)-C6 FUNGAL-TYPE DOMAIN-CONTAINING PROTEIN"/>
    <property type="match status" value="1"/>
</dbReference>
<keyword evidence="4" id="KW-1133">Transmembrane helix</keyword>
<dbReference type="InterPro" id="IPR036864">
    <property type="entry name" value="Zn2-C6_fun-type_DNA-bd_sf"/>
</dbReference>
<feature type="domain" description="Zn(2)-C6 fungal-type" evidence="5">
    <location>
        <begin position="23"/>
        <end position="56"/>
    </location>
</feature>
<keyword evidence="4" id="KW-0472">Membrane</keyword>
<evidence type="ECO:0000259" key="5">
    <source>
        <dbReference type="PROSITE" id="PS50048"/>
    </source>
</evidence>
<name>A0AAD7K0Q1_9AGAR</name>
<dbReference type="GO" id="GO:0000981">
    <property type="term" value="F:DNA-binding transcription factor activity, RNA polymerase II-specific"/>
    <property type="evidence" value="ECO:0007669"/>
    <property type="project" value="InterPro"/>
</dbReference>
<evidence type="ECO:0000313" key="6">
    <source>
        <dbReference type="EMBL" id="KAJ7775771.1"/>
    </source>
</evidence>
<dbReference type="PROSITE" id="PS00463">
    <property type="entry name" value="ZN2_CY6_FUNGAL_1"/>
    <property type="match status" value="1"/>
</dbReference>
<dbReference type="SMART" id="SM00906">
    <property type="entry name" value="Fungal_trans"/>
    <property type="match status" value="1"/>
</dbReference>